<keyword evidence="4 10" id="KW-0863">Zinc-finger</keyword>
<dbReference type="PIRSF" id="PIRSF005586">
    <property type="entry name" value="RNApol_RpoM"/>
    <property type="match status" value="1"/>
</dbReference>
<evidence type="ECO:0000313" key="12">
    <source>
        <dbReference type="EMBL" id="OHE92849.1"/>
    </source>
</evidence>
<feature type="binding site" evidence="9">
    <location>
        <position position="112"/>
    </location>
    <ligand>
        <name>Zn(2+)</name>
        <dbReference type="ChEBI" id="CHEBI:29105"/>
        <label>2</label>
    </ligand>
</feature>
<feature type="binding site" evidence="9">
    <location>
        <position position="30"/>
    </location>
    <ligand>
        <name>Zn(2+)</name>
        <dbReference type="ChEBI" id="CHEBI:29105"/>
        <label>1</label>
    </ligand>
</feature>
<keyword evidence="2 8" id="KW-0240">DNA-directed RNA polymerase</keyword>
<feature type="domain" description="TFIIS-type" evidence="11">
    <location>
        <begin position="80"/>
        <end position="119"/>
    </location>
</feature>
<dbReference type="PANTHER" id="PTHR11239:SF14">
    <property type="entry name" value="DNA-DIRECTED RNA POLYMERASE I SUBUNIT RPA12"/>
    <property type="match status" value="1"/>
</dbReference>
<dbReference type="EMBL" id="MJBS01000135">
    <property type="protein sequence ID" value="OHE92849.1"/>
    <property type="molecule type" value="Genomic_DNA"/>
</dbReference>
<protein>
    <recommendedName>
        <fullName evidence="8">DNA-directed RNA polymerase subunit</fullName>
    </recommendedName>
</protein>
<dbReference type="Proteomes" id="UP000176998">
    <property type="component" value="Unassembled WGS sequence"/>
</dbReference>
<dbReference type="InterPro" id="IPR001222">
    <property type="entry name" value="Znf_TFIIS"/>
</dbReference>
<comment type="function">
    <text evidence="8">DNA-dependent RNA polymerase catalyzes the transcription of DNA into RNA using the four ribonucleoside triphosphates as substrates.</text>
</comment>
<dbReference type="OrthoDB" id="10056816at2759"/>
<feature type="binding site" evidence="9">
    <location>
        <position position="87"/>
    </location>
    <ligand>
        <name>Zn(2+)</name>
        <dbReference type="ChEBI" id="CHEBI:29105"/>
        <label>2</label>
    </ligand>
</feature>
<reference evidence="12 13" key="1">
    <citation type="submission" date="2016-09" db="EMBL/GenBank/DDBJ databases">
        <authorList>
            <person name="Capua I."/>
            <person name="De Benedictis P."/>
            <person name="Joannis T."/>
            <person name="Lombin L.H."/>
            <person name="Cattoli G."/>
        </authorList>
    </citation>
    <scope>NUCLEOTIDE SEQUENCE [LARGE SCALE GENOMIC DNA]</scope>
    <source>
        <strain evidence="12 13">IMI 309357</strain>
    </source>
</reference>
<dbReference type="CDD" id="cd10507">
    <property type="entry name" value="Zn-ribbon_RPA12"/>
    <property type="match status" value="1"/>
</dbReference>
<dbReference type="Pfam" id="PF01096">
    <property type="entry name" value="Zn_ribbon_TFIIS"/>
    <property type="match status" value="1"/>
</dbReference>
<feature type="binding site" evidence="9">
    <location>
        <position position="33"/>
    </location>
    <ligand>
        <name>Zn(2+)</name>
        <dbReference type="ChEBI" id="CHEBI:29105"/>
        <label>1</label>
    </ligand>
</feature>
<comment type="caution">
    <text evidence="12">The sequence shown here is derived from an EMBL/GenBank/DDBJ whole genome shotgun (WGS) entry which is preliminary data.</text>
</comment>
<dbReference type="GO" id="GO:0003899">
    <property type="term" value="F:DNA-directed RNA polymerase activity"/>
    <property type="evidence" value="ECO:0007669"/>
    <property type="project" value="InterPro"/>
</dbReference>
<comment type="similarity">
    <text evidence="8">Belongs to the archaeal rpoM/eukaryotic RPA12/RPB9/RPC11 RNA polymerase family.</text>
</comment>
<evidence type="ECO:0000259" key="11">
    <source>
        <dbReference type="PROSITE" id="PS51133"/>
    </source>
</evidence>
<dbReference type="SMART" id="SM00440">
    <property type="entry name" value="ZnF_C2C2"/>
    <property type="match status" value="1"/>
</dbReference>
<keyword evidence="5 9" id="KW-0862">Zinc</keyword>
<dbReference type="InterPro" id="IPR019761">
    <property type="entry name" value="DNA-dir_RNA_pol-M_15_CS"/>
</dbReference>
<comment type="subcellular location">
    <subcellularLocation>
        <location evidence="1">Nucleus</location>
        <location evidence="1">Nucleolus</location>
    </subcellularLocation>
</comment>
<gene>
    <name evidence="12" type="ORF">CORC01_11855</name>
</gene>
<dbReference type="PROSITE" id="PS01030">
    <property type="entry name" value="RNA_POL_M_15KD"/>
    <property type="match status" value="1"/>
</dbReference>
<accession>A0A1G4AUK1</accession>
<evidence type="ECO:0000256" key="2">
    <source>
        <dbReference type="ARBA" id="ARBA00022478"/>
    </source>
</evidence>
<feature type="zinc finger region" description="C4-type" evidence="10">
    <location>
        <begin position="10"/>
        <end position="33"/>
    </location>
</feature>
<evidence type="ECO:0000313" key="13">
    <source>
        <dbReference type="Proteomes" id="UP000176998"/>
    </source>
</evidence>
<evidence type="ECO:0000256" key="5">
    <source>
        <dbReference type="ARBA" id="ARBA00022833"/>
    </source>
</evidence>
<evidence type="ECO:0000256" key="9">
    <source>
        <dbReference type="PIRSR" id="PIRSR005586-1"/>
    </source>
</evidence>
<proteinExistence type="inferred from homology"/>
<sequence>MSAIGTLVFCTDCGNLLPASMGTEKNTLTCDCCGADNKDTGAKTIITQTKPSDFPSQLRQKLQSNVQAVDRANVNTEATIRETCPKCGREEVRFTAVQLRSADEGSTIFFTCECGFKWSHNN</sequence>
<dbReference type="GO" id="GO:0005736">
    <property type="term" value="C:RNA polymerase I complex"/>
    <property type="evidence" value="ECO:0007669"/>
    <property type="project" value="TreeGrafter"/>
</dbReference>
<dbReference type="GO" id="GO:0008270">
    <property type="term" value="F:zinc ion binding"/>
    <property type="evidence" value="ECO:0007669"/>
    <property type="project" value="UniProtKB-KW"/>
</dbReference>
<dbReference type="AlphaFoldDB" id="A0A1G4AUK1"/>
<keyword evidence="3 9" id="KW-0479">Metal-binding</keyword>
<feature type="binding site" evidence="9">
    <location>
        <position position="84"/>
    </location>
    <ligand>
        <name>Zn(2+)</name>
        <dbReference type="ChEBI" id="CHEBI:29105"/>
        <label>2</label>
    </ligand>
</feature>
<dbReference type="SUPFAM" id="SSF57783">
    <property type="entry name" value="Zinc beta-ribbon"/>
    <property type="match status" value="1"/>
</dbReference>
<feature type="binding site" evidence="9">
    <location>
        <position position="13"/>
    </location>
    <ligand>
        <name>Zn(2+)</name>
        <dbReference type="ChEBI" id="CHEBI:29105"/>
        <label>1</label>
    </ligand>
</feature>
<evidence type="ECO:0000256" key="6">
    <source>
        <dbReference type="ARBA" id="ARBA00023163"/>
    </source>
</evidence>
<dbReference type="InterPro" id="IPR034004">
    <property type="entry name" value="Zn_ribbon_RPA12_C"/>
</dbReference>
<evidence type="ECO:0000256" key="3">
    <source>
        <dbReference type="ARBA" id="ARBA00022723"/>
    </source>
</evidence>
<organism evidence="12 13">
    <name type="scientific">Colletotrichum orchidophilum</name>
    <dbReference type="NCBI Taxonomy" id="1209926"/>
    <lineage>
        <taxon>Eukaryota</taxon>
        <taxon>Fungi</taxon>
        <taxon>Dikarya</taxon>
        <taxon>Ascomycota</taxon>
        <taxon>Pezizomycotina</taxon>
        <taxon>Sordariomycetes</taxon>
        <taxon>Hypocreomycetidae</taxon>
        <taxon>Glomerellales</taxon>
        <taxon>Glomerellaceae</taxon>
        <taxon>Colletotrichum</taxon>
    </lineage>
</organism>
<keyword evidence="7 8" id="KW-0539">Nucleus</keyword>
<name>A0A1G4AUK1_9PEZI</name>
<dbReference type="InterPro" id="IPR012164">
    <property type="entry name" value="Rpa12/Rpb9/Rpc10/TFS"/>
</dbReference>
<feature type="binding site" evidence="9">
    <location>
        <position position="114"/>
    </location>
    <ligand>
        <name>Zn(2+)</name>
        <dbReference type="ChEBI" id="CHEBI:29105"/>
        <label>2</label>
    </ligand>
</feature>
<dbReference type="GO" id="GO:0003676">
    <property type="term" value="F:nucleic acid binding"/>
    <property type="evidence" value="ECO:0007669"/>
    <property type="project" value="InterPro"/>
</dbReference>
<dbReference type="GeneID" id="34564987"/>
<dbReference type="PANTHER" id="PTHR11239">
    <property type="entry name" value="DNA-DIRECTED RNA POLYMERASE"/>
    <property type="match status" value="1"/>
</dbReference>
<keyword evidence="13" id="KW-1185">Reference proteome</keyword>
<keyword evidence="6 8" id="KW-0804">Transcription</keyword>
<evidence type="ECO:0000256" key="4">
    <source>
        <dbReference type="ARBA" id="ARBA00022771"/>
    </source>
</evidence>
<evidence type="ECO:0000256" key="8">
    <source>
        <dbReference type="PIRNR" id="PIRNR005586"/>
    </source>
</evidence>
<dbReference type="STRING" id="1209926.A0A1G4AUK1"/>
<dbReference type="RefSeq" id="XP_022470017.1">
    <property type="nucleotide sequence ID" value="XM_022623477.1"/>
</dbReference>
<evidence type="ECO:0000256" key="1">
    <source>
        <dbReference type="ARBA" id="ARBA00004604"/>
    </source>
</evidence>
<evidence type="ECO:0000256" key="7">
    <source>
        <dbReference type="ARBA" id="ARBA00023242"/>
    </source>
</evidence>
<evidence type="ECO:0000256" key="10">
    <source>
        <dbReference type="PIRSR" id="PIRSR005586-2"/>
    </source>
</evidence>
<dbReference type="GO" id="GO:0006363">
    <property type="term" value="P:termination of RNA polymerase I transcription"/>
    <property type="evidence" value="ECO:0007669"/>
    <property type="project" value="TreeGrafter"/>
</dbReference>
<feature type="binding site" evidence="9">
    <location>
        <position position="10"/>
    </location>
    <ligand>
        <name>Zn(2+)</name>
        <dbReference type="ChEBI" id="CHEBI:29105"/>
        <label>1</label>
    </ligand>
</feature>
<dbReference type="PROSITE" id="PS51133">
    <property type="entry name" value="ZF_TFIIS_2"/>
    <property type="match status" value="1"/>
</dbReference>
<dbReference type="Gene3D" id="2.20.25.10">
    <property type="match status" value="1"/>
</dbReference>